<reference evidence="1 2" key="1">
    <citation type="submission" date="2018-05" db="EMBL/GenBank/DDBJ databases">
        <title>Leucothrix arctica sp. nov., isolated from Arctic seawater.</title>
        <authorList>
            <person name="Choi A."/>
            <person name="Baek K."/>
        </authorList>
    </citation>
    <scope>NUCLEOTIDE SEQUENCE [LARGE SCALE GENOMIC DNA]</scope>
    <source>
        <strain evidence="1 2">JCM 18388</strain>
    </source>
</reference>
<dbReference type="EMBL" id="QGKM01000036">
    <property type="protein sequence ID" value="PWQ96582.1"/>
    <property type="molecule type" value="Genomic_DNA"/>
</dbReference>
<evidence type="ECO:0000313" key="1">
    <source>
        <dbReference type="EMBL" id="PWQ96582.1"/>
    </source>
</evidence>
<evidence type="ECO:0000313" key="2">
    <source>
        <dbReference type="Proteomes" id="UP000245539"/>
    </source>
</evidence>
<sequence length="212" mass="24580">MHKLNRPIPPACLSQYQHGLDNWRAVTPAHKTEIWLKLDEMQQQRCAYCECAIKTNRENSNSHIEHFRQRRSYPQGTFLWSNLFGSCNREDSCGKHKDDLPPYDHQDLIKMDVEDPETFLEFLADGNVVPAKGLNPDDKHRAEETIRIFNLNGSLRQIRETAIKGYIQTAEELASYAEEFDEDEWLPLLQEELDSIKSLPFTTAIKHTLLPA</sequence>
<comment type="caution">
    <text evidence="1">The sequence shown here is derived from an EMBL/GenBank/DDBJ whole genome shotgun (WGS) entry which is preliminary data.</text>
</comment>
<dbReference type="OrthoDB" id="5918473at2"/>
<dbReference type="RefSeq" id="WP_109837973.1">
    <property type="nucleotide sequence ID" value="NZ_QGKM01000036.1"/>
</dbReference>
<proteinExistence type="predicted"/>
<dbReference type="InterPro" id="IPR053575">
    <property type="entry name" value="Retron_Ec78_HNH_endo"/>
</dbReference>
<organism evidence="1 2">
    <name type="scientific">Leucothrix pacifica</name>
    <dbReference type="NCBI Taxonomy" id="1247513"/>
    <lineage>
        <taxon>Bacteria</taxon>
        <taxon>Pseudomonadati</taxon>
        <taxon>Pseudomonadota</taxon>
        <taxon>Gammaproteobacteria</taxon>
        <taxon>Thiotrichales</taxon>
        <taxon>Thiotrichaceae</taxon>
        <taxon>Leucothrix</taxon>
    </lineage>
</organism>
<dbReference type="NCBIfam" id="NF041761">
    <property type="entry name" value="PtuB"/>
    <property type="match status" value="1"/>
</dbReference>
<dbReference type="NCBIfam" id="TIGR02646">
    <property type="entry name" value="retron system putative HNH endonuclease"/>
    <property type="match status" value="1"/>
</dbReference>
<accession>A0A317CJS4</accession>
<name>A0A317CJS4_9GAMM</name>
<gene>
    <name evidence="1" type="ORF">DKW60_12425</name>
</gene>
<dbReference type="Gene3D" id="1.10.30.50">
    <property type="match status" value="1"/>
</dbReference>
<dbReference type="AlphaFoldDB" id="A0A317CJS4"/>
<keyword evidence="2" id="KW-1185">Reference proteome</keyword>
<dbReference type="Proteomes" id="UP000245539">
    <property type="component" value="Unassembled WGS sequence"/>
</dbReference>
<dbReference type="InterPro" id="IPR013467">
    <property type="entry name" value="HNH78-like"/>
</dbReference>
<protein>
    <submittedName>
        <fullName evidence="1">TIGR02646 family protein</fullName>
    </submittedName>
</protein>